<dbReference type="EMBL" id="JAANNP010000002">
    <property type="protein sequence ID" value="NHC13266.1"/>
    <property type="molecule type" value="Genomic_DNA"/>
</dbReference>
<comment type="caution">
    <text evidence="1">The sequence shown here is derived from an EMBL/GenBank/DDBJ whole genome shotgun (WGS) entry which is preliminary data.</text>
</comment>
<dbReference type="InterPro" id="IPR058532">
    <property type="entry name" value="YjbR/MT2646/Rv2570-like"/>
</dbReference>
<dbReference type="SUPFAM" id="SSF142906">
    <property type="entry name" value="YjbR-like"/>
    <property type="match status" value="1"/>
</dbReference>
<keyword evidence="1" id="KW-0238">DNA-binding</keyword>
<gene>
    <name evidence="1" type="ORF">G9H71_05655</name>
</gene>
<dbReference type="Pfam" id="PF04237">
    <property type="entry name" value="YjbR"/>
    <property type="match status" value="1"/>
</dbReference>
<organism evidence="1 2">
    <name type="scientific">Motilibacter deserti</name>
    <dbReference type="NCBI Taxonomy" id="2714956"/>
    <lineage>
        <taxon>Bacteria</taxon>
        <taxon>Bacillati</taxon>
        <taxon>Actinomycetota</taxon>
        <taxon>Actinomycetes</taxon>
        <taxon>Motilibacterales</taxon>
        <taxon>Motilibacteraceae</taxon>
        <taxon>Motilibacter</taxon>
    </lineage>
</organism>
<dbReference type="Proteomes" id="UP000800981">
    <property type="component" value="Unassembled WGS sequence"/>
</dbReference>
<dbReference type="InterPro" id="IPR038056">
    <property type="entry name" value="YjbR-like_sf"/>
</dbReference>
<name>A0ABX0GT16_9ACTN</name>
<evidence type="ECO:0000313" key="2">
    <source>
        <dbReference type="Proteomes" id="UP000800981"/>
    </source>
</evidence>
<keyword evidence="2" id="KW-1185">Reference proteome</keyword>
<dbReference type="Gene3D" id="3.90.1150.30">
    <property type="match status" value="1"/>
</dbReference>
<reference evidence="1 2" key="1">
    <citation type="submission" date="2020-03" db="EMBL/GenBank/DDBJ databases">
        <title>Two novel Motilibacter sp.</title>
        <authorList>
            <person name="Liu S."/>
        </authorList>
    </citation>
    <scope>NUCLEOTIDE SEQUENCE [LARGE SCALE GENOMIC DNA]</scope>
    <source>
        <strain evidence="1 2">E257</strain>
    </source>
</reference>
<evidence type="ECO:0000313" key="1">
    <source>
        <dbReference type="EMBL" id="NHC13266.1"/>
    </source>
</evidence>
<protein>
    <submittedName>
        <fullName evidence="1">MmcQ/YjbR family DNA-binding protein</fullName>
    </submittedName>
</protein>
<proteinExistence type="predicted"/>
<sequence>MRAFALALPEAEERETWGHPTFRVRDKMFLTLAADGAGGTVKATLADQAELVAQDPETWSVPAYVGKHGWVGFVIERVDPADLEPLVVEAWRTTAPKRLVKAYDEGA</sequence>
<accession>A0ABX0GT16</accession>
<dbReference type="GO" id="GO:0003677">
    <property type="term" value="F:DNA binding"/>
    <property type="evidence" value="ECO:0007669"/>
    <property type="project" value="UniProtKB-KW"/>
</dbReference>